<organism evidence="1 2">
    <name type="scientific">Hibiscus sabdariffa</name>
    <name type="common">roselle</name>
    <dbReference type="NCBI Taxonomy" id="183260"/>
    <lineage>
        <taxon>Eukaryota</taxon>
        <taxon>Viridiplantae</taxon>
        <taxon>Streptophyta</taxon>
        <taxon>Embryophyta</taxon>
        <taxon>Tracheophyta</taxon>
        <taxon>Spermatophyta</taxon>
        <taxon>Magnoliopsida</taxon>
        <taxon>eudicotyledons</taxon>
        <taxon>Gunneridae</taxon>
        <taxon>Pentapetalae</taxon>
        <taxon>rosids</taxon>
        <taxon>malvids</taxon>
        <taxon>Malvales</taxon>
        <taxon>Malvaceae</taxon>
        <taxon>Malvoideae</taxon>
        <taxon>Hibiscus</taxon>
    </lineage>
</organism>
<accession>A0ABR2ACX1</accession>
<comment type="caution">
    <text evidence="1">The sequence shown here is derived from an EMBL/GenBank/DDBJ whole genome shotgun (WGS) entry which is preliminary data.</text>
</comment>
<proteinExistence type="predicted"/>
<name>A0ABR2ACX1_9ROSI</name>
<evidence type="ECO:0000313" key="1">
    <source>
        <dbReference type="EMBL" id="KAK8490962.1"/>
    </source>
</evidence>
<reference evidence="1 2" key="1">
    <citation type="journal article" date="2024" name="G3 (Bethesda)">
        <title>Genome assembly of Hibiscus sabdariffa L. provides insights into metabolisms of medicinal natural products.</title>
        <authorList>
            <person name="Kim T."/>
        </authorList>
    </citation>
    <scope>NUCLEOTIDE SEQUENCE [LARGE SCALE GENOMIC DNA]</scope>
    <source>
        <strain evidence="1">TK-2024</strain>
        <tissue evidence="1">Old leaves</tissue>
    </source>
</reference>
<sequence length="84" mass="9932">MGYPFEISRFTASPLVYLAAEEDMSHLFRDCVEARSIWPLVIKPEKVHEFHSLELRSWLLVNLINQQQFSIHKEDWDIVFGTIL</sequence>
<dbReference type="EMBL" id="JBBPBN010000267">
    <property type="protein sequence ID" value="KAK8490962.1"/>
    <property type="molecule type" value="Genomic_DNA"/>
</dbReference>
<protein>
    <submittedName>
        <fullName evidence="1">Uncharacterized protein</fullName>
    </submittedName>
</protein>
<keyword evidence="2" id="KW-1185">Reference proteome</keyword>
<gene>
    <name evidence="1" type="ORF">V6N11_041871</name>
</gene>
<dbReference type="Proteomes" id="UP001396334">
    <property type="component" value="Unassembled WGS sequence"/>
</dbReference>
<evidence type="ECO:0000313" key="2">
    <source>
        <dbReference type="Proteomes" id="UP001396334"/>
    </source>
</evidence>